<dbReference type="AlphaFoldDB" id="A0A9Q1FIW9"/>
<evidence type="ECO:0000256" key="1">
    <source>
        <dbReference type="SAM" id="MobiDB-lite"/>
    </source>
</evidence>
<keyword evidence="3" id="KW-1185">Reference proteome</keyword>
<feature type="compositionally biased region" description="Basic and acidic residues" evidence="1">
    <location>
        <begin position="8"/>
        <end position="18"/>
    </location>
</feature>
<accession>A0A9Q1FIW9</accession>
<dbReference type="Proteomes" id="UP001152622">
    <property type="component" value="Chromosome 5"/>
</dbReference>
<feature type="compositionally biased region" description="Low complexity" evidence="1">
    <location>
        <begin position="19"/>
        <end position="44"/>
    </location>
</feature>
<comment type="caution">
    <text evidence="2">The sequence shown here is derived from an EMBL/GenBank/DDBJ whole genome shotgun (WGS) entry which is preliminary data.</text>
</comment>
<evidence type="ECO:0000313" key="2">
    <source>
        <dbReference type="EMBL" id="KAJ8359480.1"/>
    </source>
</evidence>
<name>A0A9Q1FIW9_SYNKA</name>
<gene>
    <name evidence="2" type="ORF">SKAU_G00160050</name>
</gene>
<protein>
    <submittedName>
        <fullName evidence="2">Uncharacterized protein</fullName>
    </submittedName>
</protein>
<proteinExistence type="predicted"/>
<reference evidence="2" key="1">
    <citation type="journal article" date="2023" name="Science">
        <title>Genome structures resolve the early diversification of teleost fishes.</title>
        <authorList>
            <person name="Parey E."/>
            <person name="Louis A."/>
            <person name="Montfort J."/>
            <person name="Bouchez O."/>
            <person name="Roques C."/>
            <person name="Iampietro C."/>
            <person name="Lluch J."/>
            <person name="Castinel A."/>
            <person name="Donnadieu C."/>
            <person name="Desvignes T."/>
            <person name="Floi Bucao C."/>
            <person name="Jouanno E."/>
            <person name="Wen M."/>
            <person name="Mejri S."/>
            <person name="Dirks R."/>
            <person name="Jansen H."/>
            <person name="Henkel C."/>
            <person name="Chen W.J."/>
            <person name="Zahm M."/>
            <person name="Cabau C."/>
            <person name="Klopp C."/>
            <person name="Thompson A.W."/>
            <person name="Robinson-Rechavi M."/>
            <person name="Braasch I."/>
            <person name="Lecointre G."/>
            <person name="Bobe J."/>
            <person name="Postlethwait J.H."/>
            <person name="Berthelot C."/>
            <person name="Roest Crollius H."/>
            <person name="Guiguen Y."/>
        </authorList>
    </citation>
    <scope>NUCLEOTIDE SEQUENCE</scope>
    <source>
        <strain evidence="2">WJC10195</strain>
    </source>
</reference>
<feature type="compositionally biased region" description="Basic residues" evidence="1">
    <location>
        <begin position="46"/>
        <end position="59"/>
    </location>
</feature>
<sequence>MRQQGKPRLSERPGKDRYASAAARRVRPATRPGTGTGTGSVSAPQRGRKRGMEKRRGRKEVRWALQFPRRLRRRDCPLTARSQGPV</sequence>
<organism evidence="2 3">
    <name type="scientific">Synaphobranchus kaupii</name>
    <name type="common">Kaup's arrowtooth eel</name>
    <dbReference type="NCBI Taxonomy" id="118154"/>
    <lineage>
        <taxon>Eukaryota</taxon>
        <taxon>Metazoa</taxon>
        <taxon>Chordata</taxon>
        <taxon>Craniata</taxon>
        <taxon>Vertebrata</taxon>
        <taxon>Euteleostomi</taxon>
        <taxon>Actinopterygii</taxon>
        <taxon>Neopterygii</taxon>
        <taxon>Teleostei</taxon>
        <taxon>Anguilliformes</taxon>
        <taxon>Synaphobranchidae</taxon>
        <taxon>Synaphobranchus</taxon>
    </lineage>
</organism>
<dbReference type="EMBL" id="JAINUF010000005">
    <property type="protein sequence ID" value="KAJ8359480.1"/>
    <property type="molecule type" value="Genomic_DNA"/>
</dbReference>
<evidence type="ECO:0000313" key="3">
    <source>
        <dbReference type="Proteomes" id="UP001152622"/>
    </source>
</evidence>
<feature type="region of interest" description="Disordered" evidence="1">
    <location>
        <begin position="1"/>
        <end position="86"/>
    </location>
</feature>